<dbReference type="PROSITE" id="PS51257">
    <property type="entry name" value="PROKAR_LIPOPROTEIN"/>
    <property type="match status" value="1"/>
</dbReference>
<dbReference type="RefSeq" id="WP_051542098.1">
    <property type="nucleotide sequence ID" value="NZ_CP103423.1"/>
</dbReference>
<dbReference type="InterPro" id="IPR028082">
    <property type="entry name" value="Peripla_BP_I"/>
</dbReference>
<dbReference type="Proteomes" id="UP001058364">
    <property type="component" value="Chromosome"/>
</dbReference>
<evidence type="ECO:0000313" key="11">
    <source>
        <dbReference type="Proteomes" id="UP001058364"/>
    </source>
</evidence>
<keyword evidence="4 8" id="KW-0732">Signal</keyword>
<dbReference type="SUPFAM" id="SSF53822">
    <property type="entry name" value="Periplasmic binding protein-like I"/>
    <property type="match status" value="1"/>
</dbReference>
<reference evidence="10" key="1">
    <citation type="submission" date="2022-08" db="EMBL/GenBank/DDBJ databases">
        <title>Complete genome sequence of Mycoplasma molare type strain H 542.</title>
        <authorList>
            <person name="Spergser J."/>
        </authorList>
    </citation>
    <scope>NUCLEOTIDE SEQUENCE</scope>
    <source>
        <strain evidence="10">H 542</strain>
    </source>
</reference>
<sequence>MKFSKKLLLGLGSSLTGLASIATVISCAQDSVTDYSGIKAYVSTRDTEVKQAVEKKEIQDLKITLLTAGGNVNDKSFNQSLWEAISQHSSQADRKDNKYILGNSSKLEDSYNALMSQDSNVWVLTGFQHGDQFAPWYAKNKENFDKKGIIVIAIDWDAEDSKVPAGKFISLNYNTDEAGWIAGYAIADYLATKETNDENRKVVTFAGGAGAGVTDFIAGYLSGIKKYNSENSKVTKLHTDNLELNAGFVSSDSKSDAIVNGVVATGAKVILPVAGSLTSNTLNHIKTANKSQLIIGVDTDQSKAFEKDKNLFFTSIEKRLGNTLYRVITDLFVKKGNKSDIISGFEFGKTNAHLKLGYHDGFVGVSPSSIEDKVAADASLKKAEDKFKELVTVENKSNVKTILEIPSLSALGEGNKEKLENIVKEINKQTGKTTSSSTEATTSTSESSESRS</sequence>
<keyword evidence="11" id="KW-1185">Reference proteome</keyword>
<dbReference type="InterPro" id="IPR003760">
    <property type="entry name" value="PnrA-like"/>
</dbReference>
<feature type="region of interest" description="Disordered" evidence="7">
    <location>
        <begin position="422"/>
        <end position="452"/>
    </location>
</feature>
<dbReference type="PANTHER" id="PTHR34296">
    <property type="entry name" value="TRANSCRIPTIONAL ACTIVATOR PROTEIN MED"/>
    <property type="match status" value="1"/>
</dbReference>
<keyword evidence="5" id="KW-0472">Membrane</keyword>
<dbReference type="Pfam" id="PF02608">
    <property type="entry name" value="Bmp"/>
    <property type="match status" value="1"/>
</dbReference>
<comment type="similarity">
    <text evidence="2">Belongs to the BMP lipoprotein family.</text>
</comment>
<evidence type="ECO:0000313" key="10">
    <source>
        <dbReference type="EMBL" id="UWD34026.1"/>
    </source>
</evidence>
<dbReference type="Gene3D" id="3.40.50.2300">
    <property type="match status" value="2"/>
</dbReference>
<organism evidence="10 11">
    <name type="scientific">Mesomycoplasma molare</name>
    <dbReference type="NCBI Taxonomy" id="171288"/>
    <lineage>
        <taxon>Bacteria</taxon>
        <taxon>Bacillati</taxon>
        <taxon>Mycoplasmatota</taxon>
        <taxon>Mycoplasmoidales</taxon>
        <taxon>Metamycoplasmataceae</taxon>
        <taxon>Mesomycoplasma</taxon>
    </lineage>
</organism>
<accession>A0ABY5TWX0</accession>
<evidence type="ECO:0000256" key="1">
    <source>
        <dbReference type="ARBA" id="ARBA00004193"/>
    </source>
</evidence>
<feature type="signal peptide" evidence="8">
    <location>
        <begin position="1"/>
        <end position="28"/>
    </location>
</feature>
<dbReference type="EMBL" id="CP103423">
    <property type="protein sequence ID" value="UWD34026.1"/>
    <property type="molecule type" value="Genomic_DNA"/>
</dbReference>
<dbReference type="InterPro" id="IPR050957">
    <property type="entry name" value="BMP_lipoprotein"/>
</dbReference>
<name>A0ABY5TWX0_9BACT</name>
<evidence type="ECO:0000256" key="7">
    <source>
        <dbReference type="SAM" id="MobiDB-lite"/>
    </source>
</evidence>
<dbReference type="PIRSF" id="PIRSF032900">
    <property type="entry name" value="Mycoplasma_p48"/>
    <property type="match status" value="1"/>
</dbReference>
<evidence type="ECO:0000256" key="3">
    <source>
        <dbReference type="ARBA" id="ARBA00022475"/>
    </source>
</evidence>
<evidence type="ECO:0000256" key="4">
    <source>
        <dbReference type="ARBA" id="ARBA00022729"/>
    </source>
</evidence>
<protein>
    <submittedName>
        <fullName evidence="10">BMP family ABC transporter substrate-binding protein</fullName>
    </submittedName>
</protein>
<keyword evidence="3" id="KW-1003">Cell membrane</keyword>
<evidence type="ECO:0000256" key="6">
    <source>
        <dbReference type="ARBA" id="ARBA00023288"/>
    </source>
</evidence>
<evidence type="ECO:0000256" key="2">
    <source>
        <dbReference type="ARBA" id="ARBA00008610"/>
    </source>
</evidence>
<comment type="subcellular location">
    <subcellularLocation>
        <location evidence="1">Cell membrane</location>
        <topology evidence="1">Lipid-anchor</topology>
    </subcellularLocation>
</comment>
<feature type="compositionally biased region" description="Low complexity" evidence="7">
    <location>
        <begin position="433"/>
        <end position="452"/>
    </location>
</feature>
<proteinExistence type="inferred from homology"/>
<feature type="chain" id="PRO_5045779218" evidence="8">
    <location>
        <begin position="29"/>
        <end position="452"/>
    </location>
</feature>
<dbReference type="PRINTS" id="PR01733">
    <property type="entry name" value="LIPPROTEIN48"/>
</dbReference>
<evidence type="ECO:0000256" key="8">
    <source>
        <dbReference type="SAM" id="SignalP"/>
    </source>
</evidence>
<dbReference type="PANTHER" id="PTHR34296:SF2">
    <property type="entry name" value="ABC TRANSPORTER GUANOSINE-BINDING PROTEIN NUPN"/>
    <property type="match status" value="1"/>
</dbReference>
<keyword evidence="6" id="KW-0449">Lipoprotein</keyword>
<feature type="domain" description="ABC transporter substrate-binding protein PnrA-like" evidence="9">
    <location>
        <begin position="66"/>
        <end position="336"/>
    </location>
</feature>
<gene>
    <name evidence="10" type="ORF">NX772_02885</name>
</gene>
<dbReference type="InterPro" id="IPR008107">
    <property type="entry name" value="Mycoplasma_p48"/>
</dbReference>
<evidence type="ECO:0000256" key="5">
    <source>
        <dbReference type="ARBA" id="ARBA00023136"/>
    </source>
</evidence>
<evidence type="ECO:0000259" key="9">
    <source>
        <dbReference type="Pfam" id="PF02608"/>
    </source>
</evidence>